<dbReference type="Proteomes" id="UP000245629">
    <property type="component" value="Chromosome 2"/>
</dbReference>
<gene>
    <name evidence="1" type="ORF">DEW08_15060</name>
</gene>
<dbReference type="EMBL" id="CP029353">
    <property type="protein sequence ID" value="AWK87360.1"/>
    <property type="molecule type" value="Genomic_DNA"/>
</dbReference>
<evidence type="ECO:0000313" key="2">
    <source>
        <dbReference type="Proteomes" id="UP000245629"/>
    </source>
</evidence>
<organism evidence="1 2">
    <name type="scientific">Azospirillum thermophilum</name>
    <dbReference type="NCBI Taxonomy" id="2202148"/>
    <lineage>
        <taxon>Bacteria</taxon>
        <taxon>Pseudomonadati</taxon>
        <taxon>Pseudomonadota</taxon>
        <taxon>Alphaproteobacteria</taxon>
        <taxon>Rhodospirillales</taxon>
        <taxon>Azospirillaceae</taxon>
        <taxon>Azospirillum</taxon>
    </lineage>
</organism>
<reference evidence="2" key="1">
    <citation type="submission" date="2018-05" db="EMBL/GenBank/DDBJ databases">
        <title>Azospirillum thermophila sp. nov., a novel isolated from hot spring.</title>
        <authorList>
            <person name="Zhao Z."/>
        </authorList>
    </citation>
    <scope>NUCLEOTIDE SEQUENCE [LARGE SCALE GENOMIC DNA]</scope>
    <source>
        <strain evidence="2">CFH 70021</strain>
    </source>
</reference>
<protein>
    <submittedName>
        <fullName evidence="1">Uncharacterized protein</fullName>
    </submittedName>
</protein>
<proteinExistence type="predicted"/>
<keyword evidence="2" id="KW-1185">Reference proteome</keyword>
<dbReference type="AlphaFoldDB" id="A0A2S2CSK4"/>
<sequence>MPRQFITGFLEETPETVERFRKLLDRTPSQEPANGGPSDEEFSDGLVVAATDLLASADMFPDPALTAALYQIKR</sequence>
<accession>A0A2S2CSK4</accession>
<dbReference type="KEGG" id="azz:DEW08_15060"/>
<name>A0A2S2CSK4_9PROT</name>
<dbReference type="OrthoDB" id="9856481at2"/>
<dbReference type="RefSeq" id="WP_109328412.1">
    <property type="nucleotide sequence ID" value="NZ_CP029353.1"/>
</dbReference>
<evidence type="ECO:0000313" key="1">
    <source>
        <dbReference type="EMBL" id="AWK87360.1"/>
    </source>
</evidence>